<sequence length="140" mass="15464">ILAGLRDPSTGNHQKTLPTKNPGRISVIKYFSAEEKMLAKEIETKHVHLDVIVAYAYSATYIWTALETPPSELRDHLEVNVIRMFALLQSIYSLLKASTPSPRFIAIPSWAASLTAFIYVPAGHTCYGASSIAVNYIGKK</sequence>
<feature type="non-terminal residue" evidence="1">
    <location>
        <position position="140"/>
    </location>
</feature>
<name>A0AA39JS80_9AGAR</name>
<comment type="caution">
    <text evidence="1">The sequence shown here is derived from an EMBL/GenBank/DDBJ whole genome shotgun (WGS) entry which is preliminary data.</text>
</comment>
<dbReference type="Proteomes" id="UP001175226">
    <property type="component" value="Unassembled WGS sequence"/>
</dbReference>
<evidence type="ECO:0000313" key="1">
    <source>
        <dbReference type="EMBL" id="KAK0447537.1"/>
    </source>
</evidence>
<dbReference type="SUPFAM" id="SSF51735">
    <property type="entry name" value="NAD(P)-binding Rossmann-fold domains"/>
    <property type="match status" value="1"/>
</dbReference>
<proteinExistence type="predicted"/>
<keyword evidence="2" id="KW-1185">Reference proteome</keyword>
<accession>A0AA39JS80</accession>
<dbReference type="Gene3D" id="3.40.50.720">
    <property type="entry name" value="NAD(P)-binding Rossmann-like Domain"/>
    <property type="match status" value="1"/>
</dbReference>
<dbReference type="EMBL" id="JAUEPT010000011">
    <property type="protein sequence ID" value="KAK0447537.1"/>
    <property type="molecule type" value="Genomic_DNA"/>
</dbReference>
<feature type="non-terminal residue" evidence="1">
    <location>
        <position position="1"/>
    </location>
</feature>
<evidence type="ECO:0000313" key="2">
    <source>
        <dbReference type="Proteomes" id="UP001175226"/>
    </source>
</evidence>
<dbReference type="AlphaFoldDB" id="A0AA39JS80"/>
<protein>
    <submittedName>
        <fullName evidence="1">Uncharacterized protein</fullName>
    </submittedName>
</protein>
<dbReference type="InterPro" id="IPR036291">
    <property type="entry name" value="NAD(P)-bd_dom_sf"/>
</dbReference>
<organism evidence="1 2">
    <name type="scientific">Armillaria borealis</name>
    <dbReference type="NCBI Taxonomy" id="47425"/>
    <lineage>
        <taxon>Eukaryota</taxon>
        <taxon>Fungi</taxon>
        <taxon>Dikarya</taxon>
        <taxon>Basidiomycota</taxon>
        <taxon>Agaricomycotina</taxon>
        <taxon>Agaricomycetes</taxon>
        <taxon>Agaricomycetidae</taxon>
        <taxon>Agaricales</taxon>
        <taxon>Marasmiineae</taxon>
        <taxon>Physalacriaceae</taxon>
        <taxon>Armillaria</taxon>
    </lineage>
</organism>
<reference evidence="1" key="1">
    <citation type="submission" date="2023-06" db="EMBL/GenBank/DDBJ databases">
        <authorList>
            <consortium name="Lawrence Berkeley National Laboratory"/>
            <person name="Ahrendt S."/>
            <person name="Sahu N."/>
            <person name="Indic B."/>
            <person name="Wong-Bajracharya J."/>
            <person name="Merenyi Z."/>
            <person name="Ke H.-M."/>
            <person name="Monk M."/>
            <person name="Kocsube S."/>
            <person name="Drula E."/>
            <person name="Lipzen A."/>
            <person name="Balint B."/>
            <person name="Henrissat B."/>
            <person name="Andreopoulos B."/>
            <person name="Martin F.M."/>
            <person name="Harder C.B."/>
            <person name="Rigling D."/>
            <person name="Ford K.L."/>
            <person name="Foster G.D."/>
            <person name="Pangilinan J."/>
            <person name="Papanicolaou A."/>
            <person name="Barry K."/>
            <person name="LaButti K."/>
            <person name="Viragh M."/>
            <person name="Koriabine M."/>
            <person name="Yan M."/>
            <person name="Riley R."/>
            <person name="Champramary S."/>
            <person name="Plett K.L."/>
            <person name="Tsai I.J."/>
            <person name="Slot J."/>
            <person name="Sipos G."/>
            <person name="Plett J."/>
            <person name="Nagy L.G."/>
            <person name="Grigoriev I.V."/>
        </authorList>
    </citation>
    <scope>NUCLEOTIDE SEQUENCE</scope>
    <source>
        <strain evidence="1">FPL87.14</strain>
    </source>
</reference>
<gene>
    <name evidence="1" type="ORF">EV421DRAFT_1696426</name>
</gene>